<dbReference type="EMBL" id="JAGMUX010000009">
    <property type="protein sequence ID" value="KAH7249130.1"/>
    <property type="molecule type" value="Genomic_DNA"/>
</dbReference>
<proteinExistence type="predicted"/>
<dbReference type="RefSeq" id="XP_046048925.1">
    <property type="nucleotide sequence ID" value="XM_046187827.1"/>
</dbReference>
<keyword evidence="2" id="KW-1185">Reference proteome</keyword>
<evidence type="ECO:0000313" key="1">
    <source>
        <dbReference type="EMBL" id="KAH7249130.1"/>
    </source>
</evidence>
<evidence type="ECO:0000313" key="2">
    <source>
        <dbReference type="Proteomes" id="UP000720189"/>
    </source>
</evidence>
<protein>
    <submittedName>
        <fullName evidence="1">Uncharacterized protein</fullName>
    </submittedName>
</protein>
<dbReference type="Proteomes" id="UP000720189">
    <property type="component" value="Unassembled WGS sequence"/>
</dbReference>
<comment type="caution">
    <text evidence="1">The sequence shown here is derived from an EMBL/GenBank/DDBJ whole genome shotgun (WGS) entry which is preliminary data.</text>
</comment>
<name>A0A9P9H125_FUSRE</name>
<dbReference type="OrthoDB" id="4991513at2759"/>
<dbReference type="AlphaFoldDB" id="A0A9P9H125"/>
<organism evidence="1 2">
    <name type="scientific">Fusarium redolens</name>
    <dbReference type="NCBI Taxonomy" id="48865"/>
    <lineage>
        <taxon>Eukaryota</taxon>
        <taxon>Fungi</taxon>
        <taxon>Dikarya</taxon>
        <taxon>Ascomycota</taxon>
        <taxon>Pezizomycotina</taxon>
        <taxon>Sordariomycetes</taxon>
        <taxon>Hypocreomycetidae</taxon>
        <taxon>Hypocreales</taxon>
        <taxon>Nectriaceae</taxon>
        <taxon>Fusarium</taxon>
        <taxon>Fusarium redolens species complex</taxon>
    </lineage>
</organism>
<dbReference type="GeneID" id="70217781"/>
<gene>
    <name evidence="1" type="ORF">BKA55DRAFT_512683</name>
</gene>
<accession>A0A9P9H125</accession>
<reference evidence="1" key="1">
    <citation type="journal article" date="2021" name="Nat. Commun.">
        <title>Genetic determinants of endophytism in the Arabidopsis root mycobiome.</title>
        <authorList>
            <person name="Mesny F."/>
            <person name="Miyauchi S."/>
            <person name="Thiergart T."/>
            <person name="Pickel B."/>
            <person name="Atanasova L."/>
            <person name="Karlsson M."/>
            <person name="Huettel B."/>
            <person name="Barry K.W."/>
            <person name="Haridas S."/>
            <person name="Chen C."/>
            <person name="Bauer D."/>
            <person name="Andreopoulos W."/>
            <person name="Pangilinan J."/>
            <person name="LaButti K."/>
            <person name="Riley R."/>
            <person name="Lipzen A."/>
            <person name="Clum A."/>
            <person name="Drula E."/>
            <person name="Henrissat B."/>
            <person name="Kohler A."/>
            <person name="Grigoriev I.V."/>
            <person name="Martin F.M."/>
            <person name="Hacquard S."/>
        </authorList>
    </citation>
    <scope>NUCLEOTIDE SEQUENCE</scope>
    <source>
        <strain evidence="1">MPI-CAGE-AT-0023</strain>
    </source>
</reference>
<sequence length="219" mass="24001">MDPHPEIHGKHVAPMCTTCSQACEGKQGRWVCVNCNRPYEHNQGDLQMVTQDKPTTCGNGVVLQPLSGTQEPGHQALPPCLPQTADEDEGPKVWVSQSSHVQTRGGSAPTLSQVHAFQGSCDSVDYGRWVVDDGLGQEGAEPDETYEPMALDNDDEVHNDEAFRSWIDERTRLGMNGRQSDVGHVLDRVAFLGLDPDTSSIALQDDMVLEISDDTDMEE</sequence>